<proteinExistence type="predicted"/>
<dbReference type="EMBL" id="LGKG01000157">
    <property type="protein sequence ID" value="KPC60681.1"/>
    <property type="molecule type" value="Genomic_DNA"/>
</dbReference>
<dbReference type="PATRIC" id="fig|66876.3.peg.6131"/>
<dbReference type="AlphaFoldDB" id="A0A0N0GX28"/>
<sequence length="75" mass="8074">MTDPDASPTGLLMLAGYGGQVNAVPPEATAVAQRDAVMKAIFLTTWTEESDDAAQLGWIREFYRDVYADLADPPA</sequence>
<reference evidence="2" key="1">
    <citation type="submission" date="2015-07" db="EMBL/GenBank/DDBJ databases">
        <authorList>
            <person name="Ju K.-S."/>
            <person name="Doroghazi J.R."/>
            <person name="Metcalf W.W."/>
        </authorList>
    </citation>
    <scope>NUCLEOTIDE SEQUENCE [LARGE SCALE GENOMIC DNA]</scope>
    <source>
        <strain evidence="2">NRRL ISP-5002</strain>
    </source>
</reference>
<dbReference type="Proteomes" id="UP000037982">
    <property type="component" value="Unassembled WGS sequence"/>
</dbReference>
<dbReference type="RefSeq" id="WP_053926350.1">
    <property type="nucleotide sequence ID" value="NZ_LGKG01000157.1"/>
</dbReference>
<protein>
    <submittedName>
        <fullName evidence="1">Uncharacterized protein</fullName>
    </submittedName>
</protein>
<keyword evidence="2" id="KW-1185">Reference proteome</keyword>
<name>A0A0N0GX28_9ACTN</name>
<dbReference type="Gene3D" id="3.40.462.20">
    <property type="match status" value="1"/>
</dbReference>
<accession>A0A0N0GX28</accession>
<organism evidence="1 2">
    <name type="scientific">Streptomyces chattanoogensis</name>
    <dbReference type="NCBI Taxonomy" id="66876"/>
    <lineage>
        <taxon>Bacteria</taxon>
        <taxon>Bacillati</taxon>
        <taxon>Actinomycetota</taxon>
        <taxon>Actinomycetes</taxon>
        <taxon>Kitasatosporales</taxon>
        <taxon>Streptomycetaceae</taxon>
        <taxon>Streptomyces</taxon>
    </lineage>
</organism>
<evidence type="ECO:0000313" key="2">
    <source>
        <dbReference type="Proteomes" id="UP000037982"/>
    </source>
</evidence>
<evidence type="ECO:0000313" key="1">
    <source>
        <dbReference type="EMBL" id="KPC60681.1"/>
    </source>
</evidence>
<gene>
    <name evidence="1" type="ORF">ADL29_27965</name>
</gene>
<comment type="caution">
    <text evidence="1">The sequence shown here is derived from an EMBL/GenBank/DDBJ whole genome shotgun (WGS) entry which is preliminary data.</text>
</comment>